<keyword evidence="9" id="KW-0325">Glycoprotein</keyword>
<keyword evidence="6" id="KW-1133">Transmembrane helix</keyword>
<keyword evidence="8" id="KW-0675">Receptor</keyword>
<sequence length="96" mass="10817">MHKYFLGQSGVEQEYPDRSIPCFQAIDPALDVKQESTLDSIYTVAELAGHCTAREPAQWPDMSHVVNMFAPLVEKWNPLEEDTDGECGIDYSHSTK</sequence>
<organism evidence="10 11">
    <name type="scientific">Capsicum annuum</name>
    <name type="common">Capsicum pepper</name>
    <dbReference type="NCBI Taxonomy" id="4072"/>
    <lineage>
        <taxon>Eukaryota</taxon>
        <taxon>Viridiplantae</taxon>
        <taxon>Streptophyta</taxon>
        <taxon>Embryophyta</taxon>
        <taxon>Tracheophyta</taxon>
        <taxon>Spermatophyta</taxon>
        <taxon>Magnoliopsida</taxon>
        <taxon>eudicotyledons</taxon>
        <taxon>Gunneridae</taxon>
        <taxon>Pentapetalae</taxon>
        <taxon>asterids</taxon>
        <taxon>lamiids</taxon>
        <taxon>Solanales</taxon>
        <taxon>Solanaceae</taxon>
        <taxon>Solanoideae</taxon>
        <taxon>Capsiceae</taxon>
        <taxon>Capsicum</taxon>
    </lineage>
</organism>
<evidence type="ECO:0000256" key="5">
    <source>
        <dbReference type="ARBA" id="ARBA00022737"/>
    </source>
</evidence>
<comment type="subcellular location">
    <subcellularLocation>
        <location evidence="1">Membrane</location>
        <topology evidence="1">Single-pass membrane protein</topology>
    </subcellularLocation>
</comment>
<evidence type="ECO:0000256" key="4">
    <source>
        <dbReference type="ARBA" id="ARBA00022729"/>
    </source>
</evidence>
<dbReference type="AlphaFoldDB" id="A0A2G2YL97"/>
<dbReference type="GO" id="GO:0016020">
    <property type="term" value="C:membrane"/>
    <property type="evidence" value="ECO:0007669"/>
    <property type="project" value="UniProtKB-SubCell"/>
</dbReference>
<keyword evidence="4" id="KW-0732">Signal</keyword>
<name>A0A2G2YL97_CAPAN</name>
<evidence type="ECO:0000256" key="9">
    <source>
        <dbReference type="ARBA" id="ARBA00023180"/>
    </source>
</evidence>
<reference evidence="10 11" key="1">
    <citation type="journal article" date="2014" name="Nat. Genet.">
        <title>Genome sequence of the hot pepper provides insights into the evolution of pungency in Capsicum species.</title>
        <authorList>
            <person name="Kim S."/>
            <person name="Park M."/>
            <person name="Yeom S.I."/>
            <person name="Kim Y.M."/>
            <person name="Lee J.M."/>
            <person name="Lee H.A."/>
            <person name="Seo E."/>
            <person name="Choi J."/>
            <person name="Cheong K."/>
            <person name="Kim K.T."/>
            <person name="Jung K."/>
            <person name="Lee G.W."/>
            <person name="Oh S.K."/>
            <person name="Bae C."/>
            <person name="Kim S.B."/>
            <person name="Lee H.Y."/>
            <person name="Kim S.Y."/>
            <person name="Kim M.S."/>
            <person name="Kang B.C."/>
            <person name="Jo Y.D."/>
            <person name="Yang H.B."/>
            <person name="Jeong H.J."/>
            <person name="Kang W.H."/>
            <person name="Kwon J.K."/>
            <person name="Shin C."/>
            <person name="Lim J.Y."/>
            <person name="Park J.H."/>
            <person name="Huh J.H."/>
            <person name="Kim J.S."/>
            <person name="Kim B.D."/>
            <person name="Cohen O."/>
            <person name="Paran I."/>
            <person name="Suh M.C."/>
            <person name="Lee S.B."/>
            <person name="Kim Y.K."/>
            <person name="Shin Y."/>
            <person name="Noh S.J."/>
            <person name="Park J."/>
            <person name="Seo Y.S."/>
            <person name="Kwon S.Y."/>
            <person name="Kim H.A."/>
            <person name="Park J.M."/>
            <person name="Kim H.J."/>
            <person name="Choi S.B."/>
            <person name="Bosland P.W."/>
            <person name="Reeves G."/>
            <person name="Jo S.H."/>
            <person name="Lee B.W."/>
            <person name="Cho H.T."/>
            <person name="Choi H.S."/>
            <person name="Lee M.S."/>
            <person name="Yu Y."/>
            <person name="Do Choi Y."/>
            <person name="Park B.S."/>
            <person name="van Deynze A."/>
            <person name="Ashrafi H."/>
            <person name="Hill T."/>
            <person name="Kim W.T."/>
            <person name="Pai H.S."/>
            <person name="Ahn H.K."/>
            <person name="Yeam I."/>
            <person name="Giovannoni J.J."/>
            <person name="Rose J.K."/>
            <person name="Sorensen I."/>
            <person name="Lee S.J."/>
            <person name="Kim R.W."/>
            <person name="Choi I.Y."/>
            <person name="Choi B.S."/>
            <person name="Lim J.S."/>
            <person name="Lee Y.H."/>
            <person name="Choi D."/>
        </authorList>
    </citation>
    <scope>NUCLEOTIDE SEQUENCE [LARGE SCALE GENOMIC DNA]</scope>
    <source>
        <strain evidence="11">cv. CM334</strain>
    </source>
</reference>
<evidence type="ECO:0000256" key="7">
    <source>
        <dbReference type="ARBA" id="ARBA00023136"/>
    </source>
</evidence>
<accession>A0A2G2YL97</accession>
<keyword evidence="11" id="KW-1185">Reference proteome</keyword>
<evidence type="ECO:0000256" key="3">
    <source>
        <dbReference type="ARBA" id="ARBA00022692"/>
    </source>
</evidence>
<keyword evidence="2" id="KW-0433">Leucine-rich repeat</keyword>
<protein>
    <recommendedName>
        <fullName evidence="12">Serine-threonine/tyrosine-protein kinase catalytic domain-containing protein</fullName>
    </recommendedName>
</protein>
<evidence type="ECO:0000313" key="11">
    <source>
        <dbReference type="Proteomes" id="UP000222542"/>
    </source>
</evidence>
<keyword evidence="5" id="KW-0677">Repeat</keyword>
<dbReference type="PANTHER" id="PTHR47986:SF5">
    <property type="entry name" value="RECEPTOR-LIKE KINASE TMK3"/>
    <property type="match status" value="1"/>
</dbReference>
<dbReference type="InterPro" id="IPR052422">
    <property type="entry name" value="Auxin_Ser/Thr_Kinase"/>
</dbReference>
<dbReference type="PANTHER" id="PTHR47986">
    <property type="entry name" value="OSJNBA0070M12.3 PROTEIN"/>
    <property type="match status" value="1"/>
</dbReference>
<comment type="caution">
    <text evidence="10">The sequence shown here is derived from an EMBL/GenBank/DDBJ whole genome shotgun (WGS) entry which is preliminary data.</text>
</comment>
<reference evidence="10 11" key="2">
    <citation type="journal article" date="2017" name="Genome Biol.">
        <title>New reference genome sequences of hot pepper reveal the massive evolution of plant disease-resistance genes by retroduplication.</title>
        <authorList>
            <person name="Kim S."/>
            <person name="Park J."/>
            <person name="Yeom S.I."/>
            <person name="Kim Y.M."/>
            <person name="Seo E."/>
            <person name="Kim K.T."/>
            <person name="Kim M.S."/>
            <person name="Lee J.M."/>
            <person name="Cheong K."/>
            <person name="Shin H.S."/>
            <person name="Kim S.B."/>
            <person name="Han K."/>
            <person name="Lee J."/>
            <person name="Park M."/>
            <person name="Lee H.A."/>
            <person name="Lee H.Y."/>
            <person name="Lee Y."/>
            <person name="Oh S."/>
            <person name="Lee J.H."/>
            <person name="Choi E."/>
            <person name="Choi E."/>
            <person name="Lee S.E."/>
            <person name="Jeon J."/>
            <person name="Kim H."/>
            <person name="Choi G."/>
            <person name="Song H."/>
            <person name="Lee J."/>
            <person name="Lee S.C."/>
            <person name="Kwon J.K."/>
            <person name="Lee H.Y."/>
            <person name="Koo N."/>
            <person name="Hong Y."/>
            <person name="Kim R.W."/>
            <person name="Kang W.H."/>
            <person name="Huh J.H."/>
            <person name="Kang B.C."/>
            <person name="Yang T.J."/>
            <person name="Lee Y.H."/>
            <person name="Bennetzen J.L."/>
            <person name="Choi D."/>
        </authorList>
    </citation>
    <scope>NUCLEOTIDE SEQUENCE [LARGE SCALE GENOMIC DNA]</scope>
    <source>
        <strain evidence="11">cv. CM334</strain>
    </source>
</reference>
<keyword evidence="3" id="KW-0812">Transmembrane</keyword>
<evidence type="ECO:0000256" key="6">
    <source>
        <dbReference type="ARBA" id="ARBA00022989"/>
    </source>
</evidence>
<dbReference type="STRING" id="4072.A0A2G2YL97"/>
<evidence type="ECO:0000313" key="10">
    <source>
        <dbReference type="EMBL" id="PHT70518.1"/>
    </source>
</evidence>
<evidence type="ECO:0000256" key="8">
    <source>
        <dbReference type="ARBA" id="ARBA00023170"/>
    </source>
</evidence>
<evidence type="ECO:0000256" key="1">
    <source>
        <dbReference type="ARBA" id="ARBA00004167"/>
    </source>
</evidence>
<evidence type="ECO:0000256" key="2">
    <source>
        <dbReference type="ARBA" id="ARBA00022614"/>
    </source>
</evidence>
<keyword evidence="7" id="KW-0472">Membrane</keyword>
<dbReference type="Proteomes" id="UP000222542">
    <property type="component" value="Unassembled WGS sequence"/>
</dbReference>
<proteinExistence type="predicted"/>
<dbReference type="Gramene" id="PHT70518">
    <property type="protein sequence ID" value="PHT70518"/>
    <property type="gene ID" value="T459_25622"/>
</dbReference>
<gene>
    <name evidence="10" type="ORF">T459_25622</name>
</gene>
<dbReference type="EMBL" id="AYRZ02000010">
    <property type="protein sequence ID" value="PHT70518.1"/>
    <property type="molecule type" value="Genomic_DNA"/>
</dbReference>
<evidence type="ECO:0008006" key="12">
    <source>
        <dbReference type="Google" id="ProtNLM"/>
    </source>
</evidence>